<evidence type="ECO:0000313" key="5">
    <source>
        <dbReference type="EMBL" id="KAF6824748.1"/>
    </source>
</evidence>
<dbReference type="InterPro" id="IPR025554">
    <property type="entry name" value="DUF4140"/>
</dbReference>
<evidence type="ECO:0000313" key="6">
    <source>
        <dbReference type="Proteomes" id="UP000654918"/>
    </source>
</evidence>
<evidence type="ECO:0000256" key="1">
    <source>
        <dbReference type="SAM" id="Coils"/>
    </source>
</evidence>
<organism evidence="5 6">
    <name type="scientific">Colletotrichum plurivorum</name>
    <dbReference type="NCBI Taxonomy" id="2175906"/>
    <lineage>
        <taxon>Eukaryota</taxon>
        <taxon>Fungi</taxon>
        <taxon>Dikarya</taxon>
        <taxon>Ascomycota</taxon>
        <taxon>Pezizomycotina</taxon>
        <taxon>Sordariomycetes</taxon>
        <taxon>Hypocreomycetidae</taxon>
        <taxon>Glomerellales</taxon>
        <taxon>Glomerellaceae</taxon>
        <taxon>Colletotrichum</taxon>
        <taxon>Colletotrichum orchidearum species complex</taxon>
    </lineage>
</organism>
<evidence type="ECO:0000256" key="2">
    <source>
        <dbReference type="SAM" id="MobiDB-lite"/>
    </source>
</evidence>
<feature type="domain" description="DUF4139" evidence="3">
    <location>
        <begin position="307"/>
        <end position="806"/>
    </location>
</feature>
<feature type="region of interest" description="Disordered" evidence="2">
    <location>
        <begin position="215"/>
        <end position="240"/>
    </location>
</feature>
<feature type="region of interest" description="Disordered" evidence="2">
    <location>
        <begin position="85"/>
        <end position="111"/>
    </location>
</feature>
<proteinExistence type="predicted"/>
<dbReference type="Pfam" id="PF13600">
    <property type="entry name" value="DUF4140"/>
    <property type="match status" value="1"/>
</dbReference>
<gene>
    <name evidence="5" type="ORF">CPLU01_10697</name>
</gene>
<dbReference type="Proteomes" id="UP000654918">
    <property type="component" value="Unassembled WGS sequence"/>
</dbReference>
<feature type="coiled-coil region" evidence="1">
    <location>
        <begin position="114"/>
        <end position="141"/>
    </location>
</feature>
<feature type="compositionally biased region" description="Acidic residues" evidence="2">
    <location>
        <begin position="86"/>
        <end position="111"/>
    </location>
</feature>
<dbReference type="EMBL" id="WIGO01000187">
    <property type="protein sequence ID" value="KAF6824748.1"/>
    <property type="molecule type" value="Genomic_DNA"/>
</dbReference>
<keyword evidence="1" id="KW-0175">Coiled coil</keyword>
<feature type="region of interest" description="Disordered" evidence="2">
    <location>
        <begin position="273"/>
        <end position="295"/>
    </location>
</feature>
<dbReference type="InterPro" id="IPR011935">
    <property type="entry name" value="CHP02231"/>
</dbReference>
<accession>A0A8H6N9L7</accession>
<dbReference type="PANTHER" id="PTHR31005">
    <property type="entry name" value="DUF4139 DOMAIN-CONTAINING PROTEIN"/>
    <property type="match status" value="1"/>
</dbReference>
<keyword evidence="6" id="KW-1185">Reference proteome</keyword>
<comment type="caution">
    <text evidence="5">The sequence shown here is derived from an EMBL/GenBank/DDBJ whole genome shotgun (WGS) entry which is preliminary data.</text>
</comment>
<dbReference type="Pfam" id="PF13598">
    <property type="entry name" value="DUF4139"/>
    <property type="match status" value="1"/>
</dbReference>
<sequence length="814" mass="88933">MESLNKKQYHVRDLTTRSVTLFPNRAQVVRDLKDLQLKPGTNEVTILGLTPTVDESTIKVEGTGSAVISDIAIELLPNRDIFQDIYPDEDDDDEDPMDVDSDTDDTDLADSPELEAARALLSELRDEERRAKEIVESAASRLKILDAYGKSLDRKKNLDITEGVDKYRAEREKVFSDHMAGIVRGRENSKHLAAAIKEEARLAKLKEREVKRLAREKKNAAKASEKQKQKDARREAERLKEKARVRKERERFWPKVCYSVHVTLEAYTFTPSSSRRTSISSDTARPFSPTPDADGVAGASSGLGCDLSLSYVTSSASWAPSYDLQMSTTTNTATLCYDARITNETSETWSNCKVTLSTSQTTFSGLQNQIPTLKPWNIKLASKNSGLTENSILDSREERQHRGEWWSVQQAAQVPQKHRPSLFGVEEAPPGGAAADGMVSAQMVQMALMQQQRQQRQQRQGMYQPEYQPMVMQQPMPQMPQMPPIPPSALARGERLDSTSETSQALATALLQRRSAVNAAKPRSSMASVAGSVAESAMSFMKPSANKESYEGSSPDLFGAVDEEAETAAALDFEESTFEETGFTTTYDLPGVKTLPPRPTASKQRVARVSFSNVSFSHTVVAKYKPVAYLKAKVRNTSRLTLLRGAAGLTLDGTFMGRTTLPRCSAGDCFSLGLGADPAVAVNYPKVDVRRATTGFFSKENSAVYARSVTVANSRAAAGKPVSLLVLDQVPVSEDERLKVDVLKPAGLVVDGAGKAVGRPGRGEKEDADWGTATATLRKGGQVEWLVSLNAGKAVKLGLEYVVAMPSGDAAVEC</sequence>
<protein>
    <submittedName>
        <fullName evidence="5">Mucoidy inhibitor-like protein</fullName>
    </submittedName>
</protein>
<feature type="domain" description="DUF4140" evidence="4">
    <location>
        <begin position="19"/>
        <end position="145"/>
    </location>
</feature>
<dbReference type="AlphaFoldDB" id="A0A8H6N9L7"/>
<dbReference type="InterPro" id="IPR037291">
    <property type="entry name" value="DUF4139"/>
</dbReference>
<name>A0A8H6N9L7_9PEZI</name>
<dbReference type="PANTHER" id="PTHR31005:SF8">
    <property type="entry name" value="DUF4139 DOMAIN-CONTAINING PROTEIN"/>
    <property type="match status" value="1"/>
</dbReference>
<evidence type="ECO:0000259" key="4">
    <source>
        <dbReference type="Pfam" id="PF13600"/>
    </source>
</evidence>
<reference evidence="5" key="1">
    <citation type="journal article" date="2020" name="Phytopathology">
        <title>Genome Sequence Resources of Colletotrichum truncatum, C. plurivorum, C. musicola, and C. sojae: Four Species Pathogenic to Soybean (Glycine max).</title>
        <authorList>
            <person name="Rogerio F."/>
            <person name="Boufleur T.R."/>
            <person name="Ciampi-Guillardi M."/>
            <person name="Sukno S.A."/>
            <person name="Thon M.R."/>
            <person name="Massola Junior N.S."/>
            <person name="Baroncelli R."/>
        </authorList>
    </citation>
    <scope>NUCLEOTIDE SEQUENCE</scope>
    <source>
        <strain evidence="5">LFN00145</strain>
    </source>
</reference>
<feature type="compositionally biased region" description="Low complexity" evidence="2">
    <location>
        <begin position="273"/>
        <end position="285"/>
    </location>
</feature>
<evidence type="ECO:0000259" key="3">
    <source>
        <dbReference type="Pfam" id="PF13598"/>
    </source>
</evidence>